<accession>A0A4U7BFR7</accession>
<keyword evidence="6" id="KW-0496">Mitochondrion</keyword>
<evidence type="ECO:0000256" key="2">
    <source>
        <dbReference type="ARBA" id="ARBA00004370"/>
    </source>
</evidence>
<keyword evidence="5" id="KW-0175">Coiled coil</keyword>
<sequence length="486" mass="53152">MAAPRLTFLWPFLFKPVQSGVNRTVPRTIRRKAHSSAIRRQDTYPQRYGTANEPLPELRNPPAAGKDKKAAESQNGAKSNGRQKKDKSAKDKSASPTQEKDAATEAKSEPEAIQLGPPDLASAAPAVMSINPSSSTSSSTSSSKPSSDTQPSQAPPKAAQDTKPESKDARPTAQDSTTISPSPLPGPPSTPTPGPLRILSQNPLETVLNLPASDEHQTAQLPSQTYYHENASDPSEHRPPHISTPRYVHHFDTYSLVNRLKEGGWSPDQAITAMKAVRLILADNIDLARDGLVSKSNVENEQYLFRAACSELRTEVGMRRKADTEKSRAERTGLQHEVDILGQRVGMETQSLREELKGMVEGRKMAVREEGREVDSKLQELNYRITVALNSDSRSDVEGVRWLITKRAIAALAICVAMVLTSLRYASSVAQQEEEAKKRERARQRQAQAQGREQGGQRREGGGEGREGSTDMLVNQGDNPSFISLG</sequence>
<evidence type="ECO:0000256" key="3">
    <source>
        <dbReference type="ARBA" id="ARBA00022692"/>
    </source>
</evidence>
<feature type="compositionally biased region" description="Pro residues" evidence="8">
    <location>
        <begin position="182"/>
        <end position="194"/>
    </location>
</feature>
<evidence type="ECO:0000313" key="10">
    <source>
        <dbReference type="Proteomes" id="UP000308133"/>
    </source>
</evidence>
<name>A0A4U7BFR7_9PEZI</name>
<feature type="compositionally biased region" description="Low complexity" evidence="8">
    <location>
        <begin position="132"/>
        <end position="152"/>
    </location>
</feature>
<dbReference type="Proteomes" id="UP000308133">
    <property type="component" value="Unassembled WGS sequence"/>
</dbReference>
<feature type="region of interest" description="Disordered" evidence="8">
    <location>
        <begin position="436"/>
        <end position="486"/>
    </location>
</feature>
<keyword evidence="3" id="KW-0812">Transmembrane</keyword>
<dbReference type="InterPro" id="IPR024461">
    <property type="entry name" value="CCDC90-like"/>
</dbReference>
<evidence type="ECO:0000256" key="6">
    <source>
        <dbReference type="ARBA" id="ARBA00023128"/>
    </source>
</evidence>
<comment type="caution">
    <text evidence="9">The sequence shown here is derived from an EMBL/GenBank/DDBJ whole genome shotgun (WGS) entry which is preliminary data.</text>
</comment>
<evidence type="ECO:0000256" key="4">
    <source>
        <dbReference type="ARBA" id="ARBA00022989"/>
    </source>
</evidence>
<comment type="subcellular location">
    <subcellularLocation>
        <location evidence="2">Membrane</location>
    </subcellularLocation>
    <subcellularLocation>
        <location evidence="1">Mitochondrion</location>
    </subcellularLocation>
</comment>
<dbReference type="GO" id="GO:0016020">
    <property type="term" value="C:membrane"/>
    <property type="evidence" value="ECO:0007669"/>
    <property type="project" value="UniProtKB-SubCell"/>
</dbReference>
<dbReference type="EMBL" id="PTQR01000004">
    <property type="protein sequence ID" value="TKX27534.1"/>
    <property type="molecule type" value="Genomic_DNA"/>
</dbReference>
<gene>
    <name evidence="9" type="ORF">C1H76_0372</name>
</gene>
<feature type="compositionally biased region" description="Basic and acidic residues" evidence="8">
    <location>
        <begin position="86"/>
        <end position="110"/>
    </location>
</feature>
<evidence type="ECO:0000256" key="5">
    <source>
        <dbReference type="ARBA" id="ARBA00023054"/>
    </source>
</evidence>
<dbReference type="Pfam" id="PF07798">
    <property type="entry name" value="CCDC90-like"/>
    <property type="match status" value="1"/>
</dbReference>
<keyword evidence="7" id="KW-0472">Membrane</keyword>
<dbReference type="GO" id="GO:0005739">
    <property type="term" value="C:mitochondrion"/>
    <property type="evidence" value="ECO:0007669"/>
    <property type="project" value="UniProtKB-SubCell"/>
</dbReference>
<feature type="compositionally biased region" description="Basic and acidic residues" evidence="8">
    <location>
        <begin position="160"/>
        <end position="170"/>
    </location>
</feature>
<dbReference type="PANTHER" id="PTHR14360">
    <property type="entry name" value="PROTEIN FMP32, MITOCHONDRIAL"/>
    <property type="match status" value="1"/>
</dbReference>
<feature type="compositionally biased region" description="Polar residues" evidence="8">
    <location>
        <begin position="472"/>
        <end position="486"/>
    </location>
</feature>
<evidence type="ECO:0000256" key="7">
    <source>
        <dbReference type="ARBA" id="ARBA00023136"/>
    </source>
</evidence>
<protein>
    <submittedName>
        <fullName evidence="9">Uncharacterized protein</fullName>
    </submittedName>
</protein>
<organism evidence="9 10">
    <name type="scientific">Elsinoe australis</name>
    <dbReference type="NCBI Taxonomy" id="40998"/>
    <lineage>
        <taxon>Eukaryota</taxon>
        <taxon>Fungi</taxon>
        <taxon>Dikarya</taxon>
        <taxon>Ascomycota</taxon>
        <taxon>Pezizomycotina</taxon>
        <taxon>Dothideomycetes</taxon>
        <taxon>Dothideomycetidae</taxon>
        <taxon>Myriangiales</taxon>
        <taxon>Elsinoaceae</taxon>
        <taxon>Elsinoe</taxon>
    </lineage>
</organism>
<dbReference type="Gene3D" id="1.20.5.340">
    <property type="match status" value="1"/>
</dbReference>
<keyword evidence="4" id="KW-1133">Transmembrane helix</keyword>
<dbReference type="PANTHER" id="PTHR14360:SF12">
    <property type="entry name" value="MOZ PROTEIN REPRESENTS A CHROMATIN-ASSOCIATED ACETYLTRANSFERASE"/>
    <property type="match status" value="1"/>
</dbReference>
<proteinExistence type="predicted"/>
<evidence type="ECO:0000256" key="1">
    <source>
        <dbReference type="ARBA" id="ARBA00004173"/>
    </source>
</evidence>
<feature type="compositionally biased region" description="Basic and acidic residues" evidence="8">
    <location>
        <begin position="455"/>
        <end position="469"/>
    </location>
</feature>
<dbReference type="AlphaFoldDB" id="A0A4U7BFR7"/>
<reference evidence="9 10" key="1">
    <citation type="submission" date="2018-02" db="EMBL/GenBank/DDBJ databases">
        <title>Draft genome sequences of Elsinoe sp., causing black scab on jojoba.</title>
        <authorList>
            <person name="Stodart B."/>
            <person name="Jeffress S."/>
            <person name="Ash G."/>
            <person name="Arun Chinnappa K."/>
        </authorList>
    </citation>
    <scope>NUCLEOTIDE SEQUENCE [LARGE SCALE GENOMIC DNA]</scope>
    <source>
        <strain evidence="9 10">Hillstone_2</strain>
    </source>
</reference>
<evidence type="ECO:0000313" key="9">
    <source>
        <dbReference type="EMBL" id="TKX27534.1"/>
    </source>
</evidence>
<feature type="region of interest" description="Disordered" evidence="8">
    <location>
        <begin position="25"/>
        <end position="199"/>
    </location>
</feature>
<evidence type="ECO:0000256" key="8">
    <source>
        <dbReference type="SAM" id="MobiDB-lite"/>
    </source>
</evidence>